<organism evidence="1">
    <name type="scientific">Neobacillus citreus</name>
    <dbReference type="NCBI Taxonomy" id="2833578"/>
    <lineage>
        <taxon>Bacteria</taxon>
        <taxon>Bacillati</taxon>
        <taxon>Bacillota</taxon>
        <taxon>Bacilli</taxon>
        <taxon>Bacillales</taxon>
        <taxon>Bacillaceae</taxon>
        <taxon>Neobacillus</taxon>
    </lineage>
</organism>
<dbReference type="EMBL" id="JAGYPE010000006">
    <property type="protein sequence ID" value="MBS4185874.1"/>
    <property type="molecule type" value="Genomic_DNA"/>
</dbReference>
<protein>
    <submittedName>
        <fullName evidence="1">Fur-regulated basic protein FbpA</fullName>
    </submittedName>
</protein>
<name>A0A942YD01_9BACI</name>
<dbReference type="InterPro" id="IPR025072">
    <property type="entry name" value="Fur_reg_FbpA"/>
</dbReference>
<evidence type="ECO:0000313" key="3">
    <source>
        <dbReference type="Proteomes" id="UP000677265"/>
    </source>
</evidence>
<accession>A0A942YD01</accession>
<dbReference type="EMBL" id="JAGYPE020000040">
    <property type="protein sequence ID" value="MCH6267662.1"/>
    <property type="molecule type" value="Genomic_DNA"/>
</dbReference>
<gene>
    <name evidence="2" type="ORF">KHB02_019250</name>
    <name evidence="1" type="ORF">KHB02_31270</name>
</gene>
<sequence>MGNLLRKAVEQRRQSLIDKLIAFNVYKKADKHLFELSLTELENEYRRFIQTCHPHTNLGLIKWHNKYDRSGI</sequence>
<evidence type="ECO:0000313" key="1">
    <source>
        <dbReference type="EMBL" id="MBS4185874.1"/>
    </source>
</evidence>
<keyword evidence="3" id="KW-1185">Reference proteome</keyword>
<reference evidence="1" key="1">
    <citation type="submission" date="2021-05" db="EMBL/GenBank/DDBJ databases">
        <title>Novel Bacillus species.</title>
        <authorList>
            <person name="Liu G."/>
        </authorList>
    </citation>
    <scope>NUCLEOTIDE SEQUENCE</scope>
    <source>
        <strain evidence="1 3">FJAT-50051</strain>
    </source>
</reference>
<dbReference type="AlphaFoldDB" id="A0A942YD01"/>
<dbReference type="Proteomes" id="UP000677265">
    <property type="component" value="Unassembled WGS sequence"/>
</dbReference>
<dbReference type="RefSeq" id="WP_213145682.1">
    <property type="nucleotide sequence ID" value="NZ_JAGYPE020000040.1"/>
</dbReference>
<evidence type="ECO:0000313" key="2">
    <source>
        <dbReference type="EMBL" id="MCH6267662.1"/>
    </source>
</evidence>
<proteinExistence type="predicted"/>
<comment type="caution">
    <text evidence="1">The sequence shown here is derived from an EMBL/GenBank/DDBJ whole genome shotgun (WGS) entry which is preliminary data.</text>
</comment>
<dbReference type="Pfam" id="PF13076">
    <property type="entry name" value="Fur_reg_FbpA"/>
    <property type="match status" value="1"/>
</dbReference>